<dbReference type="InterPro" id="IPR021565">
    <property type="entry name" value="Rbsn_Rab-bd"/>
</dbReference>
<dbReference type="PROSITE" id="PS50178">
    <property type="entry name" value="ZF_FYVE"/>
    <property type="match status" value="1"/>
</dbReference>
<dbReference type="GO" id="GO:0008270">
    <property type="term" value="F:zinc ion binding"/>
    <property type="evidence" value="ECO:0007669"/>
    <property type="project" value="UniProtKB-KW"/>
</dbReference>
<dbReference type="Gene3D" id="3.30.40.10">
    <property type="entry name" value="Zinc/RING finger domain, C3HC4 (zinc finger)"/>
    <property type="match status" value="1"/>
</dbReference>
<dbReference type="Proteomes" id="UP000029867">
    <property type="component" value="Unassembled WGS sequence"/>
</dbReference>
<comment type="caution">
    <text evidence="6">The sequence shown here is derived from an EMBL/GenBank/DDBJ whole genome shotgun (WGS) entry which is preliminary data.</text>
</comment>
<evidence type="ECO:0000313" key="6">
    <source>
        <dbReference type="EMBL" id="KGK37272.1"/>
    </source>
</evidence>
<dbReference type="AlphaFoldDB" id="A0A099NZB4"/>
<evidence type="ECO:0000256" key="2">
    <source>
        <dbReference type="ARBA" id="ARBA00022771"/>
    </source>
</evidence>
<evidence type="ECO:0000256" key="1">
    <source>
        <dbReference type="ARBA" id="ARBA00022723"/>
    </source>
</evidence>
<dbReference type="InterPro" id="IPR017455">
    <property type="entry name" value="Znf_FYVE-rel"/>
</dbReference>
<name>A0A099NZB4_PICKU</name>
<dbReference type="GO" id="GO:0032266">
    <property type="term" value="F:phosphatidylinositol-3-phosphate binding"/>
    <property type="evidence" value="ECO:0007669"/>
    <property type="project" value="UniProtKB-ARBA"/>
</dbReference>
<dbReference type="InterPro" id="IPR000306">
    <property type="entry name" value="Znf_FYVE"/>
</dbReference>
<dbReference type="InterPro" id="IPR036531">
    <property type="entry name" value="Rbsn_Rab-bd_sf"/>
</dbReference>
<proteinExistence type="predicted"/>
<dbReference type="InterPro" id="IPR011011">
    <property type="entry name" value="Znf_FYVE_PHD"/>
</dbReference>
<dbReference type="SUPFAM" id="SSF140125">
    <property type="entry name" value="Rabenosyn-5 Rab-binding domain-like"/>
    <property type="match status" value="1"/>
</dbReference>
<dbReference type="PANTHER" id="PTHR13510">
    <property type="entry name" value="FYVE-FINGER-CONTAINING RAB5 EFFECTOR PROTEIN RABENOSYN-5-RELATED"/>
    <property type="match status" value="1"/>
</dbReference>
<dbReference type="EMBL" id="JQFK01000040">
    <property type="protein sequence ID" value="KGK37272.1"/>
    <property type="molecule type" value="Genomic_DNA"/>
</dbReference>
<dbReference type="InterPro" id="IPR013083">
    <property type="entry name" value="Znf_RING/FYVE/PHD"/>
</dbReference>
<dbReference type="eggNOG" id="KOG1842">
    <property type="taxonomic scope" value="Eukaryota"/>
</dbReference>
<dbReference type="SUPFAM" id="SSF57903">
    <property type="entry name" value="FYVE/PHD zinc finger"/>
    <property type="match status" value="1"/>
</dbReference>
<dbReference type="SMART" id="SM00064">
    <property type="entry name" value="FYVE"/>
    <property type="match status" value="1"/>
</dbReference>
<keyword evidence="2 4" id="KW-0863">Zinc-finger</keyword>
<evidence type="ECO:0000259" key="5">
    <source>
        <dbReference type="PROSITE" id="PS50178"/>
    </source>
</evidence>
<reference evidence="7" key="1">
    <citation type="journal article" date="2014" name="Microb. Cell Fact.">
        <title>Exploiting Issatchenkia orientalis SD108 for succinic acid production.</title>
        <authorList>
            <person name="Xiao H."/>
            <person name="Shao Z."/>
            <person name="Jiang Y."/>
            <person name="Dole S."/>
            <person name="Zhao H."/>
        </authorList>
    </citation>
    <scope>NUCLEOTIDE SEQUENCE [LARGE SCALE GENOMIC DNA]</scope>
    <source>
        <strain evidence="7">SD108</strain>
    </source>
</reference>
<dbReference type="VEuPathDB" id="FungiDB:C5L36_0A06320"/>
<dbReference type="Pfam" id="PF01363">
    <property type="entry name" value="FYVE"/>
    <property type="match status" value="1"/>
</dbReference>
<sequence length="329" mass="38565">MIVDRSGPFKQHRSLVHEWKSLENLVIERRFEKLRIWLQTQANTNATSPLTYRRLKDFEKAIVHWENDGDVSNCRICDSAFTFFNRKHHCRICGRVVCADLRMGCSMLVPIAVLQEILCISTSETRVPSELALRICIDCKRSGLNRRLFEMDQRKASNAPFVHVYNNWKLLHEKVESEDMTTIRDEGQNVKLVTLFSKLEKLISHIDELKSSVVEVDGLKILDNLRTVIIGYIKAKLPILRKAQDTKLAKERELLQNIINGKPKLSKREIRLKREKLMVLNEQKFLVQEMYQELKKHRRFDDLKSLDENLHDIDIEIKKITEELGDEAF</sequence>
<keyword evidence="3" id="KW-0862">Zinc</keyword>
<evidence type="ECO:0000256" key="3">
    <source>
        <dbReference type="ARBA" id="ARBA00022833"/>
    </source>
</evidence>
<dbReference type="InterPro" id="IPR052727">
    <property type="entry name" value="Rab4/Rab5_effector"/>
</dbReference>
<organism evidence="6 7">
    <name type="scientific">Pichia kudriavzevii</name>
    <name type="common">Yeast</name>
    <name type="synonym">Issatchenkia orientalis</name>
    <dbReference type="NCBI Taxonomy" id="4909"/>
    <lineage>
        <taxon>Eukaryota</taxon>
        <taxon>Fungi</taxon>
        <taxon>Dikarya</taxon>
        <taxon>Ascomycota</taxon>
        <taxon>Saccharomycotina</taxon>
        <taxon>Pichiomycetes</taxon>
        <taxon>Pichiales</taxon>
        <taxon>Pichiaceae</taxon>
        <taxon>Pichia</taxon>
    </lineage>
</organism>
<dbReference type="PANTHER" id="PTHR13510:SF44">
    <property type="entry name" value="RABENOSYN-5"/>
    <property type="match status" value="1"/>
</dbReference>
<evidence type="ECO:0000256" key="4">
    <source>
        <dbReference type="PROSITE-ProRule" id="PRU00091"/>
    </source>
</evidence>
<dbReference type="Pfam" id="PF11464">
    <property type="entry name" value="Rbsn"/>
    <property type="match status" value="1"/>
</dbReference>
<dbReference type="HOGENOM" id="CLU_026440_0_0_1"/>
<gene>
    <name evidence="6" type="ORF">JL09_g3582</name>
</gene>
<protein>
    <recommendedName>
        <fullName evidence="5">FYVE-type domain-containing protein</fullName>
    </recommendedName>
</protein>
<feature type="domain" description="FYVE-type" evidence="5">
    <location>
        <begin position="68"/>
        <end position="139"/>
    </location>
</feature>
<accession>A0A099NZB4</accession>
<dbReference type="CDD" id="cd15737">
    <property type="entry name" value="FYVE2_Vac1p_like"/>
    <property type="match status" value="1"/>
</dbReference>
<keyword evidence="1" id="KW-0479">Metal-binding</keyword>
<evidence type="ECO:0000313" key="7">
    <source>
        <dbReference type="Proteomes" id="UP000029867"/>
    </source>
</evidence>